<evidence type="ECO:0000256" key="7">
    <source>
        <dbReference type="RuleBase" id="RU003346"/>
    </source>
</evidence>
<dbReference type="AlphaFoldDB" id="A0A8I2KNG0"/>
<feature type="transmembrane region" description="Helical" evidence="8">
    <location>
        <begin position="422"/>
        <end position="444"/>
    </location>
</feature>
<dbReference type="PROSITE" id="PS00216">
    <property type="entry name" value="SUGAR_TRANSPORT_1"/>
    <property type="match status" value="2"/>
</dbReference>
<feature type="transmembrane region" description="Helical" evidence="8">
    <location>
        <begin position="12"/>
        <end position="37"/>
    </location>
</feature>
<feature type="transmembrane region" description="Helical" evidence="8">
    <location>
        <begin position="261"/>
        <end position="285"/>
    </location>
</feature>
<accession>A0A8I2KNG0</accession>
<evidence type="ECO:0000313" key="11">
    <source>
        <dbReference type="EMBL" id="WOX31089.1"/>
    </source>
</evidence>
<dbReference type="PANTHER" id="PTHR48023">
    <property type="entry name" value="D-XYLOSE-PROTON SYMPORTER-LIKE 2"/>
    <property type="match status" value="1"/>
</dbReference>
<dbReference type="EMBL" id="CP137579">
    <property type="protein sequence ID" value="WOX31089.1"/>
    <property type="molecule type" value="Genomic_DNA"/>
</dbReference>
<evidence type="ECO:0000259" key="9">
    <source>
        <dbReference type="PROSITE" id="PS50850"/>
    </source>
</evidence>
<feature type="transmembrane region" description="Helical" evidence="8">
    <location>
        <begin position="103"/>
        <end position="123"/>
    </location>
</feature>
<dbReference type="GO" id="GO:0022857">
    <property type="term" value="F:transmembrane transporter activity"/>
    <property type="evidence" value="ECO:0007669"/>
    <property type="project" value="InterPro"/>
</dbReference>
<dbReference type="InterPro" id="IPR036259">
    <property type="entry name" value="MFS_trans_sf"/>
</dbReference>
<evidence type="ECO:0000256" key="3">
    <source>
        <dbReference type="ARBA" id="ARBA00022448"/>
    </source>
</evidence>
<dbReference type="PANTHER" id="PTHR48023:SF4">
    <property type="entry name" value="D-XYLOSE-PROTON SYMPORTER-LIKE 2"/>
    <property type="match status" value="1"/>
</dbReference>
<dbReference type="RefSeq" id="WP_193522163.1">
    <property type="nucleotide sequence ID" value="NZ_CBCSDF010000009.1"/>
</dbReference>
<feature type="transmembrane region" description="Helical" evidence="8">
    <location>
        <begin position="79"/>
        <end position="97"/>
    </location>
</feature>
<dbReference type="InterPro" id="IPR020846">
    <property type="entry name" value="MFS_dom"/>
</dbReference>
<keyword evidence="13" id="KW-1185">Reference proteome</keyword>
<feature type="transmembrane region" description="Helical" evidence="8">
    <location>
        <begin position="49"/>
        <end position="67"/>
    </location>
</feature>
<dbReference type="PROSITE" id="PS50850">
    <property type="entry name" value="MFS"/>
    <property type="match status" value="1"/>
</dbReference>
<feature type="transmembrane region" description="Helical" evidence="8">
    <location>
        <begin position="305"/>
        <end position="323"/>
    </location>
</feature>
<gene>
    <name evidence="10" type="ORF">F9Y85_15760</name>
    <name evidence="11" type="ORF">R5H13_19275</name>
</gene>
<comment type="subcellular location">
    <subcellularLocation>
        <location evidence="1">Membrane</location>
        <topology evidence="1">Multi-pass membrane protein</topology>
    </subcellularLocation>
</comment>
<dbReference type="InterPro" id="IPR005829">
    <property type="entry name" value="Sugar_transporter_CS"/>
</dbReference>
<feature type="transmembrane region" description="Helical" evidence="8">
    <location>
        <begin position="456"/>
        <end position="477"/>
    </location>
</feature>
<dbReference type="GO" id="GO:0016020">
    <property type="term" value="C:membrane"/>
    <property type="evidence" value="ECO:0007669"/>
    <property type="project" value="UniProtKB-SubCell"/>
</dbReference>
<evidence type="ECO:0000256" key="2">
    <source>
        <dbReference type="ARBA" id="ARBA00010992"/>
    </source>
</evidence>
<reference evidence="11 13" key="2">
    <citation type="submission" date="2023-10" db="EMBL/GenBank/DDBJ databases">
        <title>To unveil natural product biosynthetic capacity in Pseudoalteromonas.</title>
        <authorList>
            <person name="Wang J."/>
        </authorList>
    </citation>
    <scope>NUCLEOTIDE SEQUENCE [LARGE SCALE GENOMIC DNA]</scope>
    <source>
        <strain evidence="11 13">DSM 15914</strain>
    </source>
</reference>
<feature type="transmembrane region" description="Helical" evidence="8">
    <location>
        <begin position="483"/>
        <end position="508"/>
    </location>
</feature>
<dbReference type="EMBL" id="WEIA01000010">
    <property type="protein sequence ID" value="NLR22731.1"/>
    <property type="molecule type" value="Genomic_DNA"/>
</dbReference>
<feature type="transmembrane region" description="Helical" evidence="8">
    <location>
        <begin position="330"/>
        <end position="350"/>
    </location>
</feature>
<dbReference type="InterPro" id="IPR003663">
    <property type="entry name" value="Sugar/inositol_transpt"/>
</dbReference>
<keyword evidence="6 8" id="KW-0472">Membrane</keyword>
<evidence type="ECO:0000256" key="5">
    <source>
        <dbReference type="ARBA" id="ARBA00022989"/>
    </source>
</evidence>
<dbReference type="Proteomes" id="UP001304419">
    <property type="component" value="Chromosome 2"/>
</dbReference>
<dbReference type="NCBIfam" id="TIGR00879">
    <property type="entry name" value="SP"/>
    <property type="match status" value="1"/>
</dbReference>
<reference evidence="10" key="1">
    <citation type="submission" date="2019-10" db="EMBL/GenBank/DDBJ databases">
        <authorList>
            <person name="Paulsen S."/>
        </authorList>
    </citation>
    <scope>NUCLEOTIDE SEQUENCE</scope>
    <source>
        <strain evidence="10">LMG 19692</strain>
    </source>
</reference>
<dbReference type="PRINTS" id="PR00171">
    <property type="entry name" value="SUGRTRNSPORT"/>
</dbReference>
<evidence type="ECO:0000313" key="12">
    <source>
        <dbReference type="Proteomes" id="UP000646877"/>
    </source>
</evidence>
<comment type="similarity">
    <text evidence="2 7">Belongs to the major facilitator superfamily. Sugar transporter (TC 2.A.1.1) family.</text>
</comment>
<evidence type="ECO:0000313" key="10">
    <source>
        <dbReference type="EMBL" id="NLR22731.1"/>
    </source>
</evidence>
<sequence>MTSLSISNALKYTLIVSLGGFIFGFDASVISGAIGFISEAFKLTPWQQGIVVSAPTLGGLVATLIAGPMADAIGRKQTLLMTACLYFVSAIGSAFATSFEALVIARFIGGMAFCSLMVAPMYIAEISLADQRGRLVSVNQLNIVVGLFISYFTNYFLLQLSHSDAMWVSGWQIDSQTWRWMLGVEALPALAWVLLLLLLPRSPRWLLMKDQQLEAKRTLTRLFGSNNAQQQLDAIQAALPKLQLSSLSLARKMGSLFSKRLRVPLLVGIVLAVAQQVTGINVVFFYAPTIFEQSGIGTDAAFMQAIWIGLINVVFTIVALLTIDKLGRRPLLLIGLTGICFSMALCSWGFKQATYQLNTAHIAEIKTEVADFPAHALASIFGQTFTSDVAFNDAIKQRLTADEYRQYKSVIFAHSINMPAKLVLFGISLFVASFAMSLGPVMWVMFSEIFPNAIRAVAISVVGVINNAASFTVQLVFPWELEYLGASTTFLLYSLFSLLSFALVFLFVEETKGKSLEQLSESLEARAD</sequence>
<proteinExistence type="inferred from homology"/>
<feature type="domain" description="Major facilitator superfamily (MFS) profile" evidence="9">
    <location>
        <begin position="12"/>
        <end position="512"/>
    </location>
</feature>
<organism evidence="10 12">
    <name type="scientific">Pseudoalteromonas maricaloris</name>
    <dbReference type="NCBI Taxonomy" id="184924"/>
    <lineage>
        <taxon>Bacteria</taxon>
        <taxon>Pseudomonadati</taxon>
        <taxon>Pseudomonadota</taxon>
        <taxon>Gammaproteobacteria</taxon>
        <taxon>Alteromonadales</taxon>
        <taxon>Pseudoalteromonadaceae</taxon>
        <taxon>Pseudoalteromonas</taxon>
    </lineage>
</organism>
<keyword evidence="4 8" id="KW-0812">Transmembrane</keyword>
<evidence type="ECO:0000256" key="8">
    <source>
        <dbReference type="SAM" id="Phobius"/>
    </source>
</evidence>
<keyword evidence="5 8" id="KW-1133">Transmembrane helix</keyword>
<dbReference type="InterPro" id="IPR050820">
    <property type="entry name" value="MFS_Sugar_Transporter"/>
</dbReference>
<evidence type="ECO:0000256" key="6">
    <source>
        <dbReference type="ARBA" id="ARBA00023136"/>
    </source>
</evidence>
<dbReference type="Proteomes" id="UP000646877">
    <property type="component" value="Unassembled WGS sequence"/>
</dbReference>
<protein>
    <submittedName>
        <fullName evidence="10">Sugar porter family MFS transporter</fullName>
    </submittedName>
</protein>
<evidence type="ECO:0000256" key="4">
    <source>
        <dbReference type="ARBA" id="ARBA00022692"/>
    </source>
</evidence>
<evidence type="ECO:0000256" key="1">
    <source>
        <dbReference type="ARBA" id="ARBA00004141"/>
    </source>
</evidence>
<dbReference type="Gene3D" id="1.20.1250.20">
    <property type="entry name" value="MFS general substrate transporter like domains"/>
    <property type="match status" value="2"/>
</dbReference>
<keyword evidence="3 7" id="KW-0813">Transport</keyword>
<feature type="transmembrane region" description="Helical" evidence="8">
    <location>
        <begin position="178"/>
        <end position="199"/>
    </location>
</feature>
<dbReference type="Pfam" id="PF00083">
    <property type="entry name" value="Sugar_tr"/>
    <property type="match status" value="2"/>
</dbReference>
<name>A0A8I2KNG0_9GAMM</name>
<dbReference type="InterPro" id="IPR005828">
    <property type="entry name" value="MFS_sugar_transport-like"/>
</dbReference>
<dbReference type="SUPFAM" id="SSF103473">
    <property type="entry name" value="MFS general substrate transporter"/>
    <property type="match status" value="1"/>
</dbReference>
<feature type="transmembrane region" description="Helical" evidence="8">
    <location>
        <begin position="135"/>
        <end position="158"/>
    </location>
</feature>
<evidence type="ECO:0000313" key="13">
    <source>
        <dbReference type="Proteomes" id="UP001304419"/>
    </source>
</evidence>